<evidence type="ECO:0000256" key="3">
    <source>
        <dbReference type="ARBA" id="ARBA00022964"/>
    </source>
</evidence>
<dbReference type="Pfam" id="PF10637">
    <property type="entry name" value="Ofd1_CTDD"/>
    <property type="match status" value="1"/>
</dbReference>
<comment type="caution">
    <text evidence="6">The sequence shown here is derived from an EMBL/GenBank/DDBJ whole genome shotgun (WGS) entry which is preliminary data.</text>
</comment>
<dbReference type="GO" id="GO:0031418">
    <property type="term" value="F:L-ascorbic acid binding"/>
    <property type="evidence" value="ECO:0007669"/>
    <property type="project" value="UniProtKB-KW"/>
</dbReference>
<gene>
    <name evidence="6" type="ORF">AYI68_g1971</name>
</gene>
<dbReference type="GO" id="GO:0031543">
    <property type="term" value="F:peptidyl-proline dioxygenase activity"/>
    <property type="evidence" value="ECO:0007669"/>
    <property type="project" value="TreeGrafter"/>
</dbReference>
<dbReference type="GO" id="GO:0005737">
    <property type="term" value="C:cytoplasm"/>
    <property type="evidence" value="ECO:0007669"/>
    <property type="project" value="TreeGrafter"/>
</dbReference>
<feature type="domain" description="Prolyl 4-hydroxylase alpha subunit" evidence="5">
    <location>
        <begin position="107"/>
        <end position="294"/>
    </location>
</feature>
<evidence type="ECO:0000259" key="5">
    <source>
        <dbReference type="SMART" id="SM00702"/>
    </source>
</evidence>
<dbReference type="PANTHER" id="PTHR12117:SF0">
    <property type="entry name" value="PROLYL 3-HYDROXYLASE OGFOD1"/>
    <property type="match status" value="1"/>
</dbReference>
<keyword evidence="2" id="KW-0847">Vitamin C</keyword>
<dbReference type="GO" id="GO:0005506">
    <property type="term" value="F:iron ion binding"/>
    <property type="evidence" value="ECO:0007669"/>
    <property type="project" value="InterPro"/>
</dbReference>
<dbReference type="GO" id="GO:0006449">
    <property type="term" value="P:regulation of translational termination"/>
    <property type="evidence" value="ECO:0007669"/>
    <property type="project" value="TreeGrafter"/>
</dbReference>
<dbReference type="STRING" id="133383.A0A1R0H452"/>
<dbReference type="InterPro" id="IPR051842">
    <property type="entry name" value="uS12_prolyl_hydroxylase"/>
</dbReference>
<name>A0A1R0H452_9FUNG</name>
<dbReference type="SMART" id="SM00702">
    <property type="entry name" value="P4Hc"/>
    <property type="match status" value="1"/>
</dbReference>
<keyword evidence="4" id="KW-0560">Oxidoreductase</keyword>
<dbReference type="Pfam" id="PF13661">
    <property type="entry name" value="2OG-FeII_Oxy_4"/>
    <property type="match status" value="1"/>
</dbReference>
<dbReference type="PANTHER" id="PTHR12117">
    <property type="entry name" value="HISTONE ACETYLTRANSFERASE COMPLEX"/>
    <property type="match status" value="1"/>
</dbReference>
<reference evidence="6 7" key="1">
    <citation type="journal article" date="2016" name="Mol. Biol. Evol.">
        <title>Genome-Wide Survey of Gut Fungi (Harpellales) Reveals the First Horizontally Transferred Ubiquitin Gene from a Mosquito Host.</title>
        <authorList>
            <person name="Wang Y."/>
            <person name="White M.M."/>
            <person name="Kvist S."/>
            <person name="Moncalvo J.M."/>
        </authorList>
    </citation>
    <scope>NUCLEOTIDE SEQUENCE [LARGE SCALE GENOMIC DNA]</scope>
    <source>
        <strain evidence="6 7">ALG-7-W6</strain>
    </source>
</reference>
<dbReference type="InterPro" id="IPR039558">
    <property type="entry name" value="TPA1/OFD1_N"/>
</dbReference>
<sequence length="587" mass="67493">MEHPNSKRQKTSKNVAQDQLISLQYLNPDFIDAFRAIFCDPTVQKTKNLFVQVSKPKLELIEAEKSKESEDKARITVADHEESSSDKEVSESLLGVKLGSVVGLPFKVGILYDIFDRNFLKELKSELSDLDWKFRSNDLYEFYQTDDLKIITNERKKTCIQSLYNNLSGEKFIDFMEKISGTKLVRGRIDLAAQQYKQGGYLLCHDDYVSGQKLRRKIAFIIYLVEPDWDYKHGGCLGLYSKDENSQPIEIVNQLLPKFNTMSFFVTGENSFHEVEEVLRDDGISRWSVTGWFYENIQSDENGDILGNKNVNNLGTNSLDSAICAPILPLRDCPNFDFLDYFINDEYFSPNSQDQILESFLENSSIELKSFLKTPIYEALISELCDLKNLSKHWNGNKVGPPTFRRYTSFKSPLKYPNFKAITNTSQKNVVDKDPQLGSISDNLKTGCESDRENLVYCLLEFLGSETFAKFLMAITNLELKSVIKEVRAFHIGDYTLMNDLYDEPEGLDVMFCFFKEPKPEIEDQTPLPSSQGNMHYISDSEELLTIFPDNNTLSLVYRTVETKRFVKRVGSTSKHPKYEVSMIYME</sequence>
<evidence type="ECO:0000256" key="1">
    <source>
        <dbReference type="ARBA" id="ARBA00001961"/>
    </source>
</evidence>
<dbReference type="EMBL" id="LSSL01000714">
    <property type="protein sequence ID" value="OLY83878.1"/>
    <property type="molecule type" value="Genomic_DNA"/>
</dbReference>
<proteinExistence type="predicted"/>
<evidence type="ECO:0000313" key="6">
    <source>
        <dbReference type="EMBL" id="OLY83878.1"/>
    </source>
</evidence>
<protein>
    <submittedName>
        <fullName evidence="6">Prolyl 3-hydroxylase OGFOD1</fullName>
    </submittedName>
</protein>
<dbReference type="AlphaFoldDB" id="A0A1R0H452"/>
<organism evidence="6 7">
    <name type="scientific">Smittium mucronatum</name>
    <dbReference type="NCBI Taxonomy" id="133383"/>
    <lineage>
        <taxon>Eukaryota</taxon>
        <taxon>Fungi</taxon>
        <taxon>Fungi incertae sedis</taxon>
        <taxon>Zoopagomycota</taxon>
        <taxon>Kickxellomycotina</taxon>
        <taxon>Harpellomycetes</taxon>
        <taxon>Harpellales</taxon>
        <taxon>Legeriomycetaceae</taxon>
        <taxon>Smittium</taxon>
    </lineage>
</organism>
<dbReference type="OrthoDB" id="430522at2759"/>
<comment type="cofactor">
    <cofactor evidence="1">
        <name>L-ascorbate</name>
        <dbReference type="ChEBI" id="CHEBI:38290"/>
    </cofactor>
</comment>
<keyword evidence="7" id="KW-1185">Reference proteome</keyword>
<accession>A0A1R0H452</accession>
<dbReference type="Proteomes" id="UP000187455">
    <property type="component" value="Unassembled WGS sequence"/>
</dbReference>
<evidence type="ECO:0000256" key="2">
    <source>
        <dbReference type="ARBA" id="ARBA00022896"/>
    </source>
</evidence>
<evidence type="ECO:0000313" key="7">
    <source>
        <dbReference type="Proteomes" id="UP000187455"/>
    </source>
</evidence>
<dbReference type="Gene3D" id="2.60.120.620">
    <property type="entry name" value="q2cbj1_9rhob like domain"/>
    <property type="match status" value="2"/>
</dbReference>
<dbReference type="InterPro" id="IPR006620">
    <property type="entry name" value="Pro_4_hyd_alph"/>
</dbReference>
<dbReference type="InterPro" id="IPR019601">
    <property type="entry name" value="Oxoglutarate/Fe-dep_Oase_C"/>
</dbReference>
<keyword evidence="3" id="KW-0223">Dioxygenase</keyword>
<evidence type="ECO:0000256" key="4">
    <source>
        <dbReference type="ARBA" id="ARBA00023002"/>
    </source>
</evidence>